<evidence type="ECO:0000313" key="1">
    <source>
        <dbReference type="EMBL" id="MBN3967455.1"/>
    </source>
</evidence>
<protein>
    <recommendedName>
        <fullName evidence="3">Transposase</fullName>
    </recommendedName>
</protein>
<dbReference type="RefSeq" id="WP_205893495.1">
    <property type="nucleotide sequence ID" value="NZ_JADEVO010000030.1"/>
</dbReference>
<dbReference type="EMBL" id="JADEVO010000030">
    <property type="protein sequence ID" value="MBN3967455.1"/>
    <property type="molecule type" value="Genomic_DNA"/>
</dbReference>
<dbReference type="Proteomes" id="UP000772591">
    <property type="component" value="Unassembled WGS sequence"/>
</dbReference>
<organism evidence="1 2">
    <name type="scientific">Pseudomonas gregormendelii</name>
    <dbReference type="NCBI Taxonomy" id="1628277"/>
    <lineage>
        <taxon>Bacteria</taxon>
        <taxon>Pseudomonadati</taxon>
        <taxon>Pseudomonadota</taxon>
        <taxon>Gammaproteobacteria</taxon>
        <taxon>Pseudomonadales</taxon>
        <taxon>Pseudomonadaceae</taxon>
        <taxon>Pseudomonas</taxon>
    </lineage>
</organism>
<comment type="caution">
    <text evidence="1">The sequence shown here is derived from an EMBL/GenBank/DDBJ whole genome shotgun (WGS) entry which is preliminary data.</text>
</comment>
<evidence type="ECO:0000313" key="2">
    <source>
        <dbReference type="Proteomes" id="UP000772591"/>
    </source>
</evidence>
<accession>A0ABS3AKD9</accession>
<sequence>MRKKKAFVTGKCKNQTKALKRSVDRLKQAFDALLRGVLPALTGSFEPKWDEKWVVRLYAHQYSAQAG</sequence>
<name>A0ABS3AKD9_9PSED</name>
<proteinExistence type="predicted"/>
<keyword evidence="2" id="KW-1185">Reference proteome</keyword>
<reference evidence="1 2" key="1">
    <citation type="journal article" date="2021" name="Int. J. Syst. Evol. Microbiol.">
        <title>Pseudomonas piscium sp. nov., Pseudomonas pisciculturae sp. nov., Pseudomonas mucoides sp. nov. and Pseudomonas neuropathica sp. nov. isolated from rainbow trout.</title>
        <authorList>
            <person name="Duman M."/>
            <person name="Mulet M."/>
            <person name="Altun S."/>
            <person name="Saticioglu I.B."/>
            <person name="Gomila M."/>
            <person name="Lalucat J."/>
            <person name="Garcia-Valdes E."/>
        </authorList>
    </citation>
    <scope>NUCLEOTIDE SEQUENCE [LARGE SCALE GENOMIC DNA]</scope>
    <source>
        <strain evidence="1 2">LMG 28632</strain>
    </source>
</reference>
<gene>
    <name evidence="1" type="ORF">IMW75_19540</name>
</gene>
<evidence type="ECO:0008006" key="3">
    <source>
        <dbReference type="Google" id="ProtNLM"/>
    </source>
</evidence>